<comment type="caution">
    <text evidence="1">The sequence shown here is derived from an EMBL/GenBank/DDBJ whole genome shotgun (WGS) entry which is preliminary data.</text>
</comment>
<gene>
    <name evidence="1" type="ORF">NQ314_004168</name>
</gene>
<reference evidence="1" key="1">
    <citation type="journal article" date="2023" name="Insect Mol. Biol.">
        <title>Genome sequencing provides insights into the evolution of gene families encoding plant cell wall-degrading enzymes in longhorned beetles.</title>
        <authorList>
            <person name="Shin N.R."/>
            <person name="Okamura Y."/>
            <person name="Kirsch R."/>
            <person name="Pauchet Y."/>
        </authorList>
    </citation>
    <scope>NUCLEOTIDE SEQUENCE</scope>
    <source>
        <strain evidence="1">RBIC_L_NR</strain>
    </source>
</reference>
<keyword evidence="2" id="KW-1185">Reference proteome</keyword>
<name>A0AAV8ZK63_9CUCU</name>
<sequence>MPESPKFYVATGHPRKALIVLRRMFAINTGENPDLFPVKNLISEVKIETHITDAVMCTRKTLRVLKKDVEPGLGGYQNPDKIDHNDVHDGRRRQCWLYLLAEVLPTEPCGSLYLPSNDGDSEHDYREHSSGPFPYESRWHCLMYSHVRSADILRSCGGVIGRWSMCGNTKQEH</sequence>
<dbReference type="EMBL" id="JANEYF010001228">
    <property type="protein sequence ID" value="KAJ8965415.1"/>
    <property type="molecule type" value="Genomic_DNA"/>
</dbReference>
<evidence type="ECO:0000313" key="2">
    <source>
        <dbReference type="Proteomes" id="UP001162156"/>
    </source>
</evidence>
<organism evidence="1 2">
    <name type="scientific">Rhamnusium bicolor</name>
    <dbReference type="NCBI Taxonomy" id="1586634"/>
    <lineage>
        <taxon>Eukaryota</taxon>
        <taxon>Metazoa</taxon>
        <taxon>Ecdysozoa</taxon>
        <taxon>Arthropoda</taxon>
        <taxon>Hexapoda</taxon>
        <taxon>Insecta</taxon>
        <taxon>Pterygota</taxon>
        <taxon>Neoptera</taxon>
        <taxon>Endopterygota</taxon>
        <taxon>Coleoptera</taxon>
        <taxon>Polyphaga</taxon>
        <taxon>Cucujiformia</taxon>
        <taxon>Chrysomeloidea</taxon>
        <taxon>Cerambycidae</taxon>
        <taxon>Lepturinae</taxon>
        <taxon>Rhagiini</taxon>
        <taxon>Rhamnusium</taxon>
    </lineage>
</organism>
<dbReference type="AlphaFoldDB" id="A0AAV8ZK63"/>
<proteinExistence type="predicted"/>
<accession>A0AAV8ZK63</accession>
<dbReference type="Proteomes" id="UP001162156">
    <property type="component" value="Unassembled WGS sequence"/>
</dbReference>
<protein>
    <submittedName>
        <fullName evidence="1">Uncharacterized protein</fullName>
    </submittedName>
</protein>
<evidence type="ECO:0000313" key="1">
    <source>
        <dbReference type="EMBL" id="KAJ8965415.1"/>
    </source>
</evidence>